<dbReference type="EMBL" id="JXBL01000001">
    <property type="protein sequence ID" value="KIE43751.1"/>
    <property type="molecule type" value="Genomic_DNA"/>
</dbReference>
<dbReference type="AlphaFoldDB" id="A0A0C1QZT4"/>
<evidence type="ECO:0000313" key="2">
    <source>
        <dbReference type="Proteomes" id="UP000031433"/>
    </source>
</evidence>
<gene>
    <name evidence="1" type="ORF">SE37_14510</name>
</gene>
<dbReference type="Proteomes" id="UP000031433">
    <property type="component" value="Unassembled WGS sequence"/>
</dbReference>
<proteinExistence type="predicted"/>
<evidence type="ECO:0000313" key="1">
    <source>
        <dbReference type="EMBL" id="KIE43751.1"/>
    </source>
</evidence>
<keyword evidence="2" id="KW-1185">Reference proteome</keyword>
<protein>
    <recommendedName>
        <fullName evidence="3">HEAT repeat domain-containing protein</fullName>
    </recommendedName>
</protein>
<organism evidence="1 2">
    <name type="scientific">Geobacter soli</name>
    <dbReference type="NCBI Taxonomy" id="1510391"/>
    <lineage>
        <taxon>Bacteria</taxon>
        <taxon>Pseudomonadati</taxon>
        <taxon>Thermodesulfobacteriota</taxon>
        <taxon>Desulfuromonadia</taxon>
        <taxon>Geobacterales</taxon>
        <taxon>Geobacteraceae</taxon>
        <taxon>Geobacter</taxon>
    </lineage>
</organism>
<dbReference type="RefSeq" id="WP_039647518.1">
    <property type="nucleotide sequence ID" value="NZ_JXBL01000001.1"/>
</dbReference>
<accession>A0A0C1QZT4</accession>
<evidence type="ECO:0008006" key="3">
    <source>
        <dbReference type="Google" id="ProtNLM"/>
    </source>
</evidence>
<dbReference type="Pfam" id="PF13646">
    <property type="entry name" value="HEAT_2"/>
    <property type="match status" value="1"/>
</dbReference>
<reference evidence="1 2" key="1">
    <citation type="submission" date="2015-01" db="EMBL/GenBank/DDBJ databases">
        <title>Genome sequence of the anaerobic bacterium Geobacter soli GSS01, a dissimilatory Fe(III) reducer from soil.</title>
        <authorList>
            <person name="Yang G."/>
            <person name="Zhou S."/>
        </authorList>
    </citation>
    <scope>NUCLEOTIDE SEQUENCE [LARGE SCALE GENOMIC DNA]</scope>
    <source>
        <strain evidence="1 2">GSS01</strain>
    </source>
</reference>
<sequence length="523" mass="59476">MERHRTIDMSLRERRDILDLLERLKKEDLTPAEMDEIGFSLRKEGRRALSPLFRRLRRETDPELIARYAGLLEFFEDDAWLDQLVAITLARRDLDDEGKSALLSILSEYGVDVSSPLFTPISDRSGGLRLTLPRLLDRGERGLITFVEGLVTYTPEAQQAVVRELPFVDDLRVVELFRVLLGFDEPETLRTVIETLGRIRYPEAAELLRDFLTGAPDAYRAPAERSLRRLAFLGFAPAGEVPAPLPFEVAFAGTADASGFSCVMVARWTGPGIIDTLFMELHESEGMRDAWGWSGLSSEGFQDLLRHNHVEDTLVAVDPAFAVLLVRDAIQRSIGSGFYLPPEFYVRRSIFAGVDLTPAAYEPPFGEDDVAEACTPSRIAAGDDLIRDWFFDGWFIFNERVRLLADELDRLEGDPFGRGDEAAVDRFLESWCRGHVAPRRERLVRRLVLAADLMARSGRERPLVEQSLAAARSIREELVPLHRQPLIRRWLLDLIDMVREARAEGYEFPPAREDEEYEGEWDE</sequence>
<name>A0A0C1QZT4_9BACT</name>
<comment type="caution">
    <text evidence="1">The sequence shown here is derived from an EMBL/GenBank/DDBJ whole genome shotgun (WGS) entry which is preliminary data.</text>
</comment>